<sequence>MKKEVEKDIEGIIEYCHQFAEYMLNKGKEYYPFGAQIKNDGELVGVGIENEETDFPESQKLIDGMTMEFEKLFAEGQIKAYVITYDVRIPINDLGEKSDAICMDITHAESDEKPRYYFTYSWNKNEELIFGQSFGMNR</sequence>
<dbReference type="EMBL" id="CP040749">
    <property type="protein sequence ID" value="QCX38048.1"/>
    <property type="molecule type" value="Genomic_DNA"/>
</dbReference>
<organism evidence="1 2">
    <name type="scientific">Aureibaculum algae</name>
    <dbReference type="NCBI Taxonomy" id="2584122"/>
    <lineage>
        <taxon>Bacteria</taxon>
        <taxon>Pseudomonadati</taxon>
        <taxon>Bacteroidota</taxon>
        <taxon>Flavobacteriia</taxon>
        <taxon>Flavobacteriales</taxon>
        <taxon>Flavobacteriaceae</taxon>
        <taxon>Aureibaculum</taxon>
    </lineage>
</organism>
<keyword evidence="2" id="KW-1185">Reference proteome</keyword>
<reference evidence="1 2" key="1">
    <citation type="submission" date="2019-05" db="EMBL/GenBank/DDBJ databases">
        <title>Algicella ahnfeltiae gen. nov., sp. nov., a novel marine bacterium of the family Flavobacteriaceae isolated from a red alga.</title>
        <authorList>
            <person name="Nedashkovskaya O.I."/>
            <person name="Kukhlevskiy A.D."/>
            <person name="Kim S.-G."/>
            <person name="Zhukova N.V."/>
            <person name="Mikhailov V.V."/>
        </authorList>
    </citation>
    <scope>NUCLEOTIDE SEQUENCE [LARGE SCALE GENOMIC DNA]</scope>
    <source>
        <strain evidence="1 2">10Alg115</strain>
    </source>
</reference>
<proteinExistence type="predicted"/>
<protein>
    <submittedName>
        <fullName evidence="1">Uncharacterized protein</fullName>
    </submittedName>
</protein>
<name>A0A5B7TNU5_9FLAO</name>
<dbReference type="KEGG" id="fbe:FF125_06250"/>
<dbReference type="OrthoDB" id="763610at2"/>
<evidence type="ECO:0000313" key="1">
    <source>
        <dbReference type="EMBL" id="QCX38048.1"/>
    </source>
</evidence>
<dbReference type="Proteomes" id="UP000306229">
    <property type="component" value="Chromosome"/>
</dbReference>
<gene>
    <name evidence="1" type="ORF">FF125_06250</name>
</gene>
<accession>A0A5B7TNU5</accession>
<evidence type="ECO:0000313" key="2">
    <source>
        <dbReference type="Proteomes" id="UP000306229"/>
    </source>
</evidence>
<dbReference type="AlphaFoldDB" id="A0A5B7TNU5"/>
<dbReference type="RefSeq" id="WP_138948957.1">
    <property type="nucleotide sequence ID" value="NZ_CP040749.1"/>
</dbReference>